<dbReference type="OrthoDB" id="9789112at2"/>
<feature type="transmembrane region" description="Helical" evidence="1">
    <location>
        <begin position="21"/>
        <end position="41"/>
    </location>
</feature>
<keyword evidence="1" id="KW-1133">Transmembrane helix</keyword>
<feature type="transmembrane region" description="Helical" evidence="1">
    <location>
        <begin position="146"/>
        <end position="169"/>
    </location>
</feature>
<dbReference type="EMBL" id="FSRQ01000001">
    <property type="protein sequence ID" value="SIN94966.1"/>
    <property type="molecule type" value="Genomic_DNA"/>
</dbReference>
<keyword evidence="1" id="KW-0812">Transmembrane</keyword>
<keyword evidence="3" id="KW-1185">Reference proteome</keyword>
<evidence type="ECO:0000313" key="2">
    <source>
        <dbReference type="EMBL" id="SIN94966.1"/>
    </source>
</evidence>
<evidence type="ECO:0000256" key="1">
    <source>
        <dbReference type="SAM" id="Phobius"/>
    </source>
</evidence>
<sequence length="194" mass="22575">MENYTEKKLTIDLKKANIYSLKILLYSCVVFLIPYIFLWQYQFSFEHLSSTFKRLIEKYTFLSGFIPLFFIVLGIVLHELIHGLTFLPFCKNGFKSIKFGFMKQYLTPYCHCKEPLKLKYYRIGVIMPAIILGFIPSVWAIITGNFYLLCFGIFFIMGAAGDFMILMTLKNENPEDLVLDHPSEAGCFVYTAKK</sequence>
<keyword evidence="1" id="KW-0472">Membrane</keyword>
<feature type="transmembrane region" description="Helical" evidence="1">
    <location>
        <begin position="61"/>
        <end position="81"/>
    </location>
</feature>
<dbReference type="Pfam" id="PF11667">
    <property type="entry name" value="DUF3267"/>
    <property type="match status" value="1"/>
</dbReference>
<organism evidence="2 3">
    <name type="scientific">Chryseobacterium scophthalmum</name>
    <dbReference type="NCBI Taxonomy" id="59733"/>
    <lineage>
        <taxon>Bacteria</taxon>
        <taxon>Pseudomonadati</taxon>
        <taxon>Bacteroidota</taxon>
        <taxon>Flavobacteriia</taxon>
        <taxon>Flavobacteriales</taxon>
        <taxon>Weeksellaceae</taxon>
        <taxon>Chryseobacterium group</taxon>
        <taxon>Chryseobacterium</taxon>
    </lineage>
</organism>
<feature type="transmembrane region" description="Helical" evidence="1">
    <location>
        <begin position="120"/>
        <end position="140"/>
    </location>
</feature>
<dbReference type="InterPro" id="IPR021683">
    <property type="entry name" value="DUF3267"/>
</dbReference>
<reference evidence="3" key="1">
    <citation type="submission" date="2016-12" db="EMBL/GenBank/DDBJ databases">
        <authorList>
            <person name="Varghese N."/>
            <person name="Submissions S."/>
        </authorList>
    </citation>
    <scope>NUCLEOTIDE SEQUENCE [LARGE SCALE GENOMIC DNA]</scope>
    <source>
        <strain evidence="3">DSM 16779</strain>
    </source>
</reference>
<protein>
    <submittedName>
        <fullName evidence="2">Putative zincin peptidase</fullName>
    </submittedName>
</protein>
<dbReference type="Proteomes" id="UP000184782">
    <property type="component" value="Unassembled WGS sequence"/>
</dbReference>
<gene>
    <name evidence="2" type="ORF">SAMN05421769_1326</name>
</gene>
<dbReference type="STRING" id="59733.SAMN05421769_1326"/>
<accession>A0A1N6FIC3</accession>
<name>A0A1N6FIC3_9FLAO</name>
<proteinExistence type="predicted"/>
<evidence type="ECO:0000313" key="3">
    <source>
        <dbReference type="Proteomes" id="UP000184782"/>
    </source>
</evidence>
<dbReference type="AlphaFoldDB" id="A0A1N6FIC3"/>
<dbReference type="RefSeq" id="WP_074229493.1">
    <property type="nucleotide sequence ID" value="NZ_FSRQ01000001.1"/>
</dbReference>